<dbReference type="PANTHER" id="PTHR31272">
    <property type="entry name" value="CYTOCHROME C-TYPE BIOGENESIS PROTEIN HI_1454-RELATED"/>
    <property type="match status" value="1"/>
</dbReference>
<organism evidence="2 3">
    <name type="scientific">Cohnella phaseoli</name>
    <dbReference type="NCBI Taxonomy" id="456490"/>
    <lineage>
        <taxon>Bacteria</taxon>
        <taxon>Bacillati</taxon>
        <taxon>Bacillota</taxon>
        <taxon>Bacilli</taxon>
        <taxon>Bacillales</taxon>
        <taxon>Paenibacillaceae</taxon>
        <taxon>Cohnella</taxon>
    </lineage>
</organism>
<keyword evidence="1" id="KW-1133">Transmembrane helix</keyword>
<feature type="transmembrane region" description="Helical" evidence="1">
    <location>
        <begin position="75"/>
        <end position="96"/>
    </location>
</feature>
<dbReference type="InterPro" id="IPR051790">
    <property type="entry name" value="Cytochrome_c-biogenesis_DsbD"/>
</dbReference>
<feature type="transmembrane region" description="Helical" evidence="1">
    <location>
        <begin position="158"/>
        <end position="176"/>
    </location>
</feature>
<sequence>MTATALLIFGTGMMAAFNPCGIAILPSYIVYLLGGQQRKVSDGLWAGLLMTSGFLVVFLITGLVFMVFAEILGKAMPWIAFTVAVGFVIAGTFMMLGKSIFSFHIGGNWELKKGAKLSLFFYGIAYALGSLGCTLPLFSVMVLSSFGANGFLSGMSNFLLYSLGMGFVVTLISLASTISQQLVMNIVRSSARWMGKLSGVITFATGIYLIFYFMPYLR</sequence>
<keyword evidence="1" id="KW-0812">Transmembrane</keyword>
<keyword evidence="1" id="KW-0472">Membrane</keyword>
<name>A0A3D9JPQ1_9BACL</name>
<dbReference type="EMBL" id="QRDZ01000013">
    <property type="protein sequence ID" value="RED75988.1"/>
    <property type="molecule type" value="Genomic_DNA"/>
</dbReference>
<proteinExistence type="predicted"/>
<evidence type="ECO:0000313" key="3">
    <source>
        <dbReference type="Proteomes" id="UP000256977"/>
    </source>
</evidence>
<dbReference type="OrthoDB" id="5244297at2"/>
<dbReference type="PANTHER" id="PTHR31272:SF9">
    <property type="entry name" value="BLL1027 PROTEIN"/>
    <property type="match status" value="1"/>
</dbReference>
<reference evidence="2 3" key="1">
    <citation type="submission" date="2018-07" db="EMBL/GenBank/DDBJ databases">
        <title>Genomic Encyclopedia of Type Strains, Phase III (KMG-III): the genomes of soil and plant-associated and newly described type strains.</title>
        <authorList>
            <person name="Whitman W."/>
        </authorList>
    </citation>
    <scope>NUCLEOTIDE SEQUENCE [LARGE SCALE GENOMIC DNA]</scope>
    <source>
        <strain evidence="2 3">CECT 7287</strain>
    </source>
</reference>
<dbReference type="AlphaFoldDB" id="A0A3D9JPQ1"/>
<feature type="transmembrane region" description="Helical" evidence="1">
    <location>
        <begin position="197"/>
        <end position="217"/>
    </location>
</feature>
<evidence type="ECO:0000256" key="1">
    <source>
        <dbReference type="SAM" id="Phobius"/>
    </source>
</evidence>
<accession>A0A3D9JPQ1</accession>
<comment type="caution">
    <text evidence="2">The sequence shown here is derived from an EMBL/GenBank/DDBJ whole genome shotgun (WGS) entry which is preliminary data.</text>
</comment>
<keyword evidence="3" id="KW-1185">Reference proteome</keyword>
<feature type="transmembrane region" description="Helical" evidence="1">
    <location>
        <begin position="117"/>
        <end position="138"/>
    </location>
</feature>
<protein>
    <submittedName>
        <fullName evidence="2">Cytochrome c biogenesis protein CcdA</fullName>
    </submittedName>
</protein>
<dbReference type="Proteomes" id="UP000256977">
    <property type="component" value="Unassembled WGS sequence"/>
</dbReference>
<evidence type="ECO:0000313" key="2">
    <source>
        <dbReference type="EMBL" id="RED75988.1"/>
    </source>
</evidence>
<gene>
    <name evidence="2" type="ORF">DFP98_11348</name>
</gene>
<dbReference type="RefSeq" id="WP_116061795.1">
    <property type="nucleotide sequence ID" value="NZ_QRDZ01000013.1"/>
</dbReference>
<feature type="transmembrane region" description="Helical" evidence="1">
    <location>
        <begin position="45"/>
        <end position="69"/>
    </location>
</feature>
<feature type="transmembrane region" description="Helical" evidence="1">
    <location>
        <begin position="6"/>
        <end position="33"/>
    </location>
</feature>